<dbReference type="InterPro" id="IPR027275">
    <property type="entry name" value="PRC-brl_dom"/>
</dbReference>
<dbReference type="Proteomes" id="UP000199048">
    <property type="component" value="Unassembled WGS sequence"/>
</dbReference>
<evidence type="ECO:0000259" key="1">
    <source>
        <dbReference type="Pfam" id="PF05239"/>
    </source>
</evidence>
<gene>
    <name evidence="2" type="ORF">SAMN05192568_10446</name>
</gene>
<sequence>MLVVGAVFAGGIAKVGVAVPALSQVVRLLSVDVKEVAKGWRTTKLHGSAVVNDKDEKIGTIDDMIIGKDKVLFVVIQVGGFLGLGGHLIATPFDQLKLDDENGKVVLPGASKDELRKLPEFRYLT</sequence>
<reference evidence="3" key="1">
    <citation type="submission" date="2016-10" db="EMBL/GenBank/DDBJ databases">
        <authorList>
            <person name="Varghese N."/>
            <person name="Submissions S."/>
        </authorList>
    </citation>
    <scope>NUCLEOTIDE SEQUENCE [LARGE SCALE GENOMIC DNA]</scope>
    <source>
        <strain evidence="3">BL36</strain>
    </source>
</reference>
<dbReference type="Pfam" id="PF05239">
    <property type="entry name" value="PRC"/>
    <property type="match status" value="1"/>
</dbReference>
<dbReference type="Gene3D" id="2.30.30.240">
    <property type="entry name" value="PRC-barrel domain"/>
    <property type="match status" value="1"/>
</dbReference>
<keyword evidence="3" id="KW-1185">Reference proteome</keyword>
<dbReference type="PANTHER" id="PTHR36505">
    <property type="entry name" value="BLR1072 PROTEIN"/>
    <property type="match status" value="1"/>
</dbReference>
<evidence type="ECO:0000313" key="3">
    <source>
        <dbReference type="Proteomes" id="UP000199048"/>
    </source>
</evidence>
<feature type="domain" description="PRC-barrel" evidence="1">
    <location>
        <begin position="43"/>
        <end position="106"/>
    </location>
</feature>
<dbReference type="EMBL" id="FOTK01000044">
    <property type="protein sequence ID" value="SFM66199.1"/>
    <property type="molecule type" value="Genomic_DNA"/>
</dbReference>
<dbReference type="AlphaFoldDB" id="A0A1I4SP67"/>
<dbReference type="STRING" id="582667.SAMN05192568_10446"/>
<evidence type="ECO:0000313" key="2">
    <source>
        <dbReference type="EMBL" id="SFM66199.1"/>
    </source>
</evidence>
<dbReference type="InterPro" id="IPR011033">
    <property type="entry name" value="PRC_barrel-like_sf"/>
</dbReference>
<name>A0A1I4SP67_9HYPH</name>
<dbReference type="SUPFAM" id="SSF50346">
    <property type="entry name" value="PRC-barrel domain"/>
    <property type="match status" value="1"/>
</dbReference>
<protein>
    <submittedName>
        <fullName evidence="2">PRC-barrel domain-containing protein</fullName>
    </submittedName>
</protein>
<organism evidence="2 3">
    <name type="scientific">Methylobacterium pseudosasicola</name>
    <dbReference type="NCBI Taxonomy" id="582667"/>
    <lineage>
        <taxon>Bacteria</taxon>
        <taxon>Pseudomonadati</taxon>
        <taxon>Pseudomonadota</taxon>
        <taxon>Alphaproteobacteria</taxon>
        <taxon>Hyphomicrobiales</taxon>
        <taxon>Methylobacteriaceae</taxon>
        <taxon>Methylobacterium</taxon>
    </lineage>
</organism>
<proteinExistence type="predicted"/>
<accession>A0A1I4SP67</accession>
<dbReference type="OrthoDB" id="7274881at2"/>
<dbReference type="PANTHER" id="PTHR36505:SF1">
    <property type="entry name" value="BLR1072 PROTEIN"/>
    <property type="match status" value="1"/>
</dbReference>